<gene>
    <name evidence="4" type="ORF">Pla163_09120</name>
</gene>
<reference evidence="4 5" key="1">
    <citation type="submission" date="2019-02" db="EMBL/GenBank/DDBJ databases">
        <title>Deep-cultivation of Planctomycetes and their phenomic and genomic characterization uncovers novel biology.</title>
        <authorList>
            <person name="Wiegand S."/>
            <person name="Jogler M."/>
            <person name="Boedeker C."/>
            <person name="Pinto D."/>
            <person name="Vollmers J."/>
            <person name="Rivas-Marin E."/>
            <person name="Kohn T."/>
            <person name="Peeters S.H."/>
            <person name="Heuer A."/>
            <person name="Rast P."/>
            <person name="Oberbeckmann S."/>
            <person name="Bunk B."/>
            <person name="Jeske O."/>
            <person name="Meyerdierks A."/>
            <person name="Storesund J.E."/>
            <person name="Kallscheuer N."/>
            <person name="Luecker S."/>
            <person name="Lage O.M."/>
            <person name="Pohl T."/>
            <person name="Merkel B.J."/>
            <person name="Hornburger P."/>
            <person name="Mueller R.-W."/>
            <person name="Bruemmer F."/>
            <person name="Labrenz M."/>
            <person name="Spormann A.M."/>
            <person name="Op den Camp H."/>
            <person name="Overmann J."/>
            <person name="Amann R."/>
            <person name="Jetten M.S.M."/>
            <person name="Mascher T."/>
            <person name="Medema M.H."/>
            <person name="Devos D.P."/>
            <person name="Kaster A.-K."/>
            <person name="Ovreas L."/>
            <person name="Rohde M."/>
            <person name="Galperin M.Y."/>
            <person name="Jogler C."/>
        </authorList>
    </citation>
    <scope>NUCLEOTIDE SEQUENCE [LARGE SCALE GENOMIC DNA]</scope>
    <source>
        <strain evidence="4 5">Pla163</strain>
    </source>
</reference>
<sequence precursor="true">MKSLLVAPLLFVVASCAGPHHHGGHGHADLTVATPFDPAFEAPWMLATERMRLEPLRPAVAKLDYDGFMSSIPHLQNALRWGSWPSEGFELAQNEKDLQRHWDEFGRGEAFAYTVLTPDRERCIGCVYVNPVEGSPRAAVVNYWVTADTLDADFDTYLLAEVSKWFEERWPLDRAEFPTHREYTRGFEVADRAGLNPPDTLVGDDGEELGRPAPYWSR</sequence>
<feature type="region of interest" description="Disordered" evidence="1">
    <location>
        <begin position="194"/>
        <end position="218"/>
    </location>
</feature>
<keyword evidence="2" id="KW-0732">Signal</keyword>
<name>A0A518CX53_9BACT</name>
<evidence type="ECO:0000256" key="2">
    <source>
        <dbReference type="SAM" id="SignalP"/>
    </source>
</evidence>
<dbReference type="Proteomes" id="UP000319342">
    <property type="component" value="Chromosome"/>
</dbReference>
<dbReference type="PROSITE" id="PS51257">
    <property type="entry name" value="PROKAR_LIPOPROTEIN"/>
    <property type="match status" value="1"/>
</dbReference>
<feature type="chain" id="PRO_5021926084" description="N-acetyltransferase domain-containing protein" evidence="2">
    <location>
        <begin position="18"/>
        <end position="218"/>
    </location>
</feature>
<evidence type="ECO:0000313" key="5">
    <source>
        <dbReference type="Proteomes" id="UP000319342"/>
    </source>
</evidence>
<dbReference type="InterPro" id="IPR000182">
    <property type="entry name" value="GNAT_dom"/>
</dbReference>
<evidence type="ECO:0000313" key="4">
    <source>
        <dbReference type="EMBL" id="QDU83811.1"/>
    </source>
</evidence>
<feature type="signal peptide" evidence="2">
    <location>
        <begin position="1"/>
        <end position="17"/>
    </location>
</feature>
<dbReference type="EMBL" id="CP036290">
    <property type="protein sequence ID" value="QDU83811.1"/>
    <property type="molecule type" value="Genomic_DNA"/>
</dbReference>
<evidence type="ECO:0000256" key="1">
    <source>
        <dbReference type="SAM" id="MobiDB-lite"/>
    </source>
</evidence>
<evidence type="ECO:0000259" key="3">
    <source>
        <dbReference type="Pfam" id="PF13302"/>
    </source>
</evidence>
<dbReference type="Pfam" id="PF13302">
    <property type="entry name" value="Acetyltransf_3"/>
    <property type="match status" value="1"/>
</dbReference>
<proteinExistence type="predicted"/>
<accession>A0A518CX53</accession>
<dbReference type="SUPFAM" id="SSF55729">
    <property type="entry name" value="Acyl-CoA N-acyltransferases (Nat)"/>
    <property type="match status" value="1"/>
</dbReference>
<dbReference type="Gene3D" id="3.40.630.30">
    <property type="match status" value="1"/>
</dbReference>
<protein>
    <recommendedName>
        <fullName evidence="3">N-acetyltransferase domain-containing protein</fullName>
    </recommendedName>
</protein>
<dbReference type="AlphaFoldDB" id="A0A518CX53"/>
<dbReference type="RefSeq" id="WP_145184182.1">
    <property type="nucleotide sequence ID" value="NZ_CP036290.1"/>
</dbReference>
<keyword evidence="5" id="KW-1185">Reference proteome</keyword>
<feature type="domain" description="N-acetyltransferase" evidence="3">
    <location>
        <begin position="56"/>
        <end position="195"/>
    </location>
</feature>
<dbReference type="GO" id="GO:0016747">
    <property type="term" value="F:acyltransferase activity, transferring groups other than amino-acyl groups"/>
    <property type="evidence" value="ECO:0007669"/>
    <property type="project" value="InterPro"/>
</dbReference>
<dbReference type="InterPro" id="IPR016181">
    <property type="entry name" value="Acyl_CoA_acyltransferase"/>
</dbReference>
<organism evidence="4 5">
    <name type="scientific">Rohdeia mirabilis</name>
    <dbReference type="NCBI Taxonomy" id="2528008"/>
    <lineage>
        <taxon>Bacteria</taxon>
        <taxon>Pseudomonadati</taxon>
        <taxon>Planctomycetota</taxon>
        <taxon>Planctomycetia</taxon>
        <taxon>Planctomycetia incertae sedis</taxon>
        <taxon>Rohdeia</taxon>
    </lineage>
</organism>
<dbReference type="OrthoDB" id="1424091at2"/>